<keyword evidence="10" id="KW-0175">Coiled coil</keyword>
<dbReference type="Gene3D" id="2.40.50.100">
    <property type="match status" value="1"/>
</dbReference>
<accession>A0A1M7ZHG7</accession>
<proteinExistence type="inferred from homology"/>
<keyword evidence="3 9" id="KW-0813">Transport</keyword>
<dbReference type="PANTHER" id="PTHR30386:SF17">
    <property type="entry name" value="ALKALINE PROTEASE SECRETION PROTEIN APRE"/>
    <property type="match status" value="1"/>
</dbReference>
<feature type="domain" description="AprE-like long alpha-helical hairpin" evidence="12">
    <location>
        <begin position="108"/>
        <end position="298"/>
    </location>
</feature>
<sequence length="452" mass="49142">MARSGKATSGNPARGGNPAPGASPARRSLRRHGVIGGVLMVLLVFGVGGWATATEISGAIIAEGVLVVNSNVKKVQHPTGGVVAALNVDDGDHVTAGEVIVRLDDTKAKAQLALVSKNLDEMLARQARLEAEREGADTITFPESLTSRANEPEVARLIASETKLFELRRSAREGQKAQLAERVAQLEQQIVGLEEQSEAKDRELDLISQELEGVQSLWKQRLVQFTRVVSLQRDQARIQGERGDLIASIATAKGKIAEINLQTIQVDQDMRSDVAKELSDVRSEISKLVEQRIAAKDELSRIDIRAPQDGIVHELSVHTVGGVVGAGEQMMLIVPTSDALSVDAKIAPQDIDQIRGGLPANLRFTAFNMRTTPEIEGRVERVSPDLIENPKNGSAYFSVRISIPPDQLKKLGDLKLVAGMPVEVFIRTDDRTVLSYLIKPLHDQIERAFRES</sequence>
<evidence type="ECO:0000259" key="12">
    <source>
        <dbReference type="Pfam" id="PF25994"/>
    </source>
</evidence>
<comment type="subcellular location">
    <subcellularLocation>
        <location evidence="1 9">Cell inner membrane</location>
        <topology evidence="1 9">Single-pass membrane protein</topology>
    </subcellularLocation>
</comment>
<reference evidence="14 15" key="1">
    <citation type="submission" date="2016-12" db="EMBL/GenBank/DDBJ databases">
        <authorList>
            <person name="Song W.-J."/>
            <person name="Kurnit D.M."/>
        </authorList>
    </citation>
    <scope>NUCLEOTIDE SEQUENCE [LARGE SCALE GENOMIC DNA]</scope>
    <source>
        <strain evidence="14 15">DSM 19599</strain>
    </source>
</reference>
<evidence type="ECO:0000256" key="3">
    <source>
        <dbReference type="ARBA" id="ARBA00022448"/>
    </source>
</evidence>
<feature type="transmembrane region" description="Helical" evidence="9">
    <location>
        <begin position="33"/>
        <end position="53"/>
    </location>
</feature>
<dbReference type="OrthoDB" id="9810980at2"/>
<comment type="similarity">
    <text evidence="2 9">Belongs to the membrane fusion protein (MFP) (TC 8.A.1) family.</text>
</comment>
<protein>
    <recommendedName>
        <fullName evidence="9">Membrane fusion protein (MFP) family protein</fullName>
    </recommendedName>
</protein>
<keyword evidence="7 9" id="KW-1133">Transmembrane helix</keyword>
<dbReference type="InterPro" id="IPR010129">
    <property type="entry name" value="T1SS_HlyD"/>
</dbReference>
<dbReference type="Gene3D" id="2.40.30.170">
    <property type="match status" value="1"/>
</dbReference>
<dbReference type="GO" id="GO:0005886">
    <property type="term" value="C:plasma membrane"/>
    <property type="evidence" value="ECO:0007669"/>
    <property type="project" value="UniProtKB-SubCell"/>
</dbReference>
<evidence type="ECO:0000256" key="6">
    <source>
        <dbReference type="ARBA" id="ARBA00022692"/>
    </source>
</evidence>
<dbReference type="PANTHER" id="PTHR30386">
    <property type="entry name" value="MEMBRANE FUSION SUBUNIT OF EMRAB-TOLC MULTIDRUG EFFLUX PUMP"/>
    <property type="match status" value="1"/>
</dbReference>
<evidence type="ECO:0000256" key="7">
    <source>
        <dbReference type="ARBA" id="ARBA00022989"/>
    </source>
</evidence>
<dbReference type="NCBIfam" id="TIGR01843">
    <property type="entry name" value="type_I_hlyD"/>
    <property type="match status" value="1"/>
</dbReference>
<dbReference type="GO" id="GO:0015031">
    <property type="term" value="P:protein transport"/>
    <property type="evidence" value="ECO:0007669"/>
    <property type="project" value="InterPro"/>
</dbReference>
<feature type="region of interest" description="Disordered" evidence="11">
    <location>
        <begin position="1"/>
        <end position="26"/>
    </location>
</feature>
<dbReference type="Pfam" id="PF26002">
    <property type="entry name" value="Beta-barrel_AprE"/>
    <property type="match status" value="1"/>
</dbReference>
<dbReference type="Proteomes" id="UP000186406">
    <property type="component" value="Unassembled WGS sequence"/>
</dbReference>
<evidence type="ECO:0000313" key="15">
    <source>
        <dbReference type="Proteomes" id="UP000186406"/>
    </source>
</evidence>
<keyword evidence="15" id="KW-1185">Reference proteome</keyword>
<dbReference type="RefSeq" id="WP_084564275.1">
    <property type="nucleotide sequence ID" value="NZ_FRXO01000003.1"/>
</dbReference>
<feature type="domain" description="AprE-like beta-barrel" evidence="13">
    <location>
        <begin position="340"/>
        <end position="428"/>
    </location>
</feature>
<name>A0A1M7ZHG7_9HYPH</name>
<dbReference type="Pfam" id="PF25994">
    <property type="entry name" value="HH_AprE"/>
    <property type="match status" value="1"/>
</dbReference>
<evidence type="ECO:0000313" key="14">
    <source>
        <dbReference type="EMBL" id="SHO64116.1"/>
    </source>
</evidence>
<keyword evidence="4 9" id="KW-1003">Cell membrane</keyword>
<keyword evidence="6 9" id="KW-0812">Transmembrane</keyword>
<feature type="compositionally biased region" description="Low complexity" evidence="11">
    <location>
        <begin position="9"/>
        <end position="26"/>
    </location>
</feature>
<evidence type="ECO:0000259" key="13">
    <source>
        <dbReference type="Pfam" id="PF26002"/>
    </source>
</evidence>
<evidence type="ECO:0000256" key="10">
    <source>
        <dbReference type="SAM" id="Coils"/>
    </source>
</evidence>
<keyword evidence="8 9" id="KW-0472">Membrane</keyword>
<dbReference type="EMBL" id="FRXO01000003">
    <property type="protein sequence ID" value="SHO64116.1"/>
    <property type="molecule type" value="Genomic_DNA"/>
</dbReference>
<evidence type="ECO:0000256" key="11">
    <source>
        <dbReference type="SAM" id="MobiDB-lite"/>
    </source>
</evidence>
<evidence type="ECO:0000256" key="5">
    <source>
        <dbReference type="ARBA" id="ARBA00022519"/>
    </source>
</evidence>
<evidence type="ECO:0000256" key="8">
    <source>
        <dbReference type="ARBA" id="ARBA00023136"/>
    </source>
</evidence>
<evidence type="ECO:0000256" key="1">
    <source>
        <dbReference type="ARBA" id="ARBA00004377"/>
    </source>
</evidence>
<organism evidence="14 15">
    <name type="scientific">Pseudoxanthobacter soli DSM 19599</name>
    <dbReference type="NCBI Taxonomy" id="1123029"/>
    <lineage>
        <taxon>Bacteria</taxon>
        <taxon>Pseudomonadati</taxon>
        <taxon>Pseudomonadota</taxon>
        <taxon>Alphaproteobacteria</taxon>
        <taxon>Hyphomicrobiales</taxon>
        <taxon>Segnochrobactraceae</taxon>
        <taxon>Pseudoxanthobacter</taxon>
    </lineage>
</organism>
<dbReference type="PRINTS" id="PR01490">
    <property type="entry name" value="RTXTOXIND"/>
</dbReference>
<evidence type="ECO:0000256" key="2">
    <source>
        <dbReference type="ARBA" id="ARBA00009477"/>
    </source>
</evidence>
<gene>
    <name evidence="14" type="ORF">SAMN02745172_01586</name>
</gene>
<dbReference type="AlphaFoldDB" id="A0A1M7ZHG7"/>
<dbReference type="InterPro" id="IPR058781">
    <property type="entry name" value="HH_AprE-like"/>
</dbReference>
<evidence type="ECO:0000256" key="9">
    <source>
        <dbReference type="RuleBase" id="RU365093"/>
    </source>
</evidence>
<evidence type="ECO:0000256" key="4">
    <source>
        <dbReference type="ARBA" id="ARBA00022475"/>
    </source>
</evidence>
<feature type="coiled-coil region" evidence="10">
    <location>
        <begin position="169"/>
        <end position="210"/>
    </location>
</feature>
<dbReference type="STRING" id="1123029.SAMN02745172_01586"/>
<dbReference type="InterPro" id="IPR050739">
    <property type="entry name" value="MFP"/>
</dbReference>
<keyword evidence="5 9" id="KW-0997">Cell inner membrane</keyword>
<dbReference type="InterPro" id="IPR058982">
    <property type="entry name" value="Beta-barrel_AprE"/>
</dbReference>